<reference evidence="15" key="1">
    <citation type="submission" date="2025-08" db="UniProtKB">
        <authorList>
            <consortium name="RefSeq"/>
        </authorList>
    </citation>
    <scope>IDENTIFICATION</scope>
</reference>
<dbReference type="SMART" id="SM00537">
    <property type="entry name" value="DCX"/>
    <property type="match status" value="2"/>
</dbReference>
<protein>
    <recommendedName>
        <fullName evidence="12">Oxygen-regulated protein 1</fullName>
    </recommendedName>
</protein>
<keyword evidence="7" id="KW-0969">Cilium</keyword>
<evidence type="ECO:0000256" key="4">
    <source>
        <dbReference type="ARBA" id="ARBA00022606"/>
    </source>
</evidence>
<evidence type="ECO:0000256" key="3">
    <source>
        <dbReference type="ARBA" id="ARBA00022490"/>
    </source>
</evidence>
<evidence type="ECO:0000256" key="5">
    <source>
        <dbReference type="ARBA" id="ARBA00022737"/>
    </source>
</evidence>
<dbReference type="OrthoDB" id="1738954at2759"/>
<dbReference type="GO" id="GO:0001917">
    <property type="term" value="C:photoreceptor inner segment"/>
    <property type="evidence" value="ECO:0007669"/>
    <property type="project" value="UniProtKB-ARBA"/>
</dbReference>
<dbReference type="GO" id="GO:0042461">
    <property type="term" value="P:photoreceptor cell development"/>
    <property type="evidence" value="ECO:0007669"/>
    <property type="project" value="TreeGrafter"/>
</dbReference>
<evidence type="ECO:0000256" key="7">
    <source>
        <dbReference type="ARBA" id="ARBA00023069"/>
    </source>
</evidence>
<keyword evidence="8" id="KW-0206">Cytoskeleton</keyword>
<dbReference type="KEGG" id="ccan:109679177"/>
<evidence type="ECO:0000256" key="12">
    <source>
        <dbReference type="ARBA" id="ARBA00044186"/>
    </source>
</evidence>
<comment type="function">
    <text evidence="11">Microtubule-associated protein regulating the stability and length of the microtubule-based axoneme of photoreceptors. Required for the differentiation of photoreceptor cells, it plays a role in the organization of the outer segment of rod and cone photoreceptors ensuring the correct orientation and higher-order stacking of outer segment disks along the photoreceptor axoneme.</text>
</comment>
<dbReference type="GO" id="GO:0009416">
    <property type="term" value="P:response to light stimulus"/>
    <property type="evidence" value="ECO:0007669"/>
    <property type="project" value="UniProtKB-ARBA"/>
</dbReference>
<evidence type="ECO:0000256" key="9">
    <source>
        <dbReference type="ARBA" id="ARBA00023273"/>
    </source>
</evidence>
<keyword evidence="10" id="KW-0844">Vision</keyword>
<organism evidence="15">
    <name type="scientific">Castor canadensis</name>
    <name type="common">American beaver</name>
    <dbReference type="NCBI Taxonomy" id="51338"/>
    <lineage>
        <taxon>Eukaryota</taxon>
        <taxon>Metazoa</taxon>
        <taxon>Chordata</taxon>
        <taxon>Craniata</taxon>
        <taxon>Vertebrata</taxon>
        <taxon>Euteleostomi</taxon>
        <taxon>Mammalia</taxon>
        <taxon>Eutheria</taxon>
        <taxon>Euarchontoglires</taxon>
        <taxon>Glires</taxon>
        <taxon>Rodentia</taxon>
        <taxon>Castorimorpha</taxon>
        <taxon>Castoridae</taxon>
        <taxon>Castor</taxon>
    </lineage>
</organism>
<dbReference type="GO" id="GO:0005930">
    <property type="term" value="C:axoneme"/>
    <property type="evidence" value="ECO:0007669"/>
    <property type="project" value="UniProtKB-SubCell"/>
</dbReference>
<dbReference type="Pfam" id="PF03607">
    <property type="entry name" value="DCX"/>
    <property type="match status" value="2"/>
</dbReference>
<evidence type="ECO:0000256" key="1">
    <source>
        <dbReference type="ARBA" id="ARBA00004430"/>
    </source>
</evidence>
<dbReference type="GO" id="GO:0032391">
    <property type="term" value="C:photoreceptor connecting cilium"/>
    <property type="evidence" value="ECO:0007669"/>
    <property type="project" value="UniProtKB-ARBA"/>
</dbReference>
<dbReference type="PANTHER" id="PTHR23005">
    <property type="entry name" value="RETINITIS PIGMENTOSA 1 PROTEIN"/>
    <property type="match status" value="1"/>
</dbReference>
<comment type="subunit">
    <text evidence="13">Interacts (via the doublecortin domains) with microtubules. Interacts with RP1L1. Interacts with MAK.</text>
</comment>
<evidence type="ECO:0000256" key="6">
    <source>
        <dbReference type="ARBA" id="ARBA00022794"/>
    </source>
</evidence>
<keyword evidence="4" id="KW-0716">Sensory transduction</keyword>
<comment type="subcellular location">
    <subcellularLocation>
        <location evidence="2">Cell projection</location>
        <location evidence="2">Cilium</location>
        <location evidence="2">Photoreceptor outer segment</location>
    </subcellularLocation>
    <subcellularLocation>
        <location evidence="1">Cytoplasm</location>
        <location evidence="1">Cytoskeleton</location>
        <location evidence="1">Cilium axoneme</location>
    </subcellularLocation>
</comment>
<dbReference type="FunFam" id="3.10.20.230:FF:000007">
    <property type="entry name" value="Oxygen-regulated protein 1"/>
    <property type="match status" value="1"/>
</dbReference>
<keyword evidence="6" id="KW-0970">Cilium biogenesis/degradation</keyword>
<dbReference type="GeneID" id="109679177"/>
<keyword evidence="9" id="KW-0966">Cell projection</keyword>
<sequence>MSETPSTSFSTVYRTSEGQVPSSRHLSITHPVVAKRIIFYKSGDPQFRGVRVVVNPRSFKTFDALLDSLSGKVPLPFGVRNISTPRGRHSITRLEELEDGESYLCSHGRKVQPVDLDKARRRPRPWLSSRSVNTHAPRRPAAPAAPSMPRAPRRLLVFKNGDPQSRRVVLLSRRVTQSFEVFLQHLSQVMQCPVAKLYATDGRKVPSLQAVTLSSGAVVAAGREPFKPGNYDIQKYLLPAKLPGISHRVHRKGNARAESRKTSTHMSSMPGSQIYSVSSNKTHDFYSDYSFVPENYLALEKHDSQNLSIYPSEDDIEKSIVFNQDGTMTVEMKVRFKIKEEETIKWTTTVNRAGLPNNDEKNDINSFPGRTDDRSSSLKLTACSLSADVSGNNQESSLSTEINTQVTDGEADTCSSASWENAATGTGNIQESQDQVKHHFYRPPTPGPNRVRQKKSVIGSVTLVSETEVQEKQFSYSEEREGGENKSEYHMFTHSCSKMSSVSNKPVLVQISNNEQIESSLERKKESRLLKSSAISAGVIEITSQKMLKMSHSNDLASAISEKSTVEEGVVDSGISDNKTGIQNFGTYDNSNDRFSPFSTGATHSLRSSTGTDKIISEAPASVGSSTDSIRINRLINDFAQCGLTELTKSGKQILSSVTSKKKKKAHQQVINFRYQDGKIATKGVSNMSLRVNRRGRIAQKTILQDSDSSRKRNILCEEDPHTNDMVIQPNLSPTISKNFHRSKLNTIQNLRVQGLLTKRKSRTLKKISLGGPRKREIHQGDKVFPSNESKYFKSTLENQSLFHVSSVLEQNPKAFHGPKSQAEVTSRNLRGMVKKSLVPKSNDSHITLKSQKKQKRDTLKSGAIVSKQHAITRENSLASLKKSGFPEDISHYSVQNYIQRWLHNINPYPALPRKSAPSCKNERSVVTYNSNDFPGNNPHTNSAKGNNFIMEGNKHINKNASWIGSNLCKEQCESLIIKDNGEEIKKDPCDSQDGSLNDAYLISLHEYCTMSQSAINDCNTISQISAEKSGPKAGFVYQEINLAPKGQSVEAAIQVDPMEENAPKDLLPVLLLNQLQASVSSVHKSQNGVVQMPGSLANVPFPSAICNTSTNLLLAWLLVLNLKESMNSFCQGDACKITNRSSEILALMEVLKHIAITEEADDLKMAVANLVESTTNCSEPSDKEQDILPVDLSANCTIANIQRVPKCNENERTQKILLGGGYSASEGCDFEFCVSALSSKSHDSPCEICTVNKTYSSKEMCNSSDTFFTGDGCAISQTLMDKDSFSGEVCLVTDAESSHKACAQKENHINEAACPIPVPIRVCNTTSFLNSKENKYNLELTEEFKRIDVQKDLNTLSDPGNKNDFNTSVSHQNASNSSPCDLFLNKADPEFDEHNSLDKFKKCSLKKYQDKNAYTFFDKEESRTSEEPSSVTNSMTSSERNNISELESFEELENQDSGVFNTKVNAGEQATEDSIQEELEASKNLELIDIPNRNIEERRNSVISETISRRQMTPPSLVFCYDSKQNTKKEISAGETKRVKMMVKSMEIGSYSKSSLDFKKCLKSPVTSDRLDYRPDSESEQPHKTSSDDHNDSDQEKDCNRGFVKRTIEKLYGKAEIIKPPFFPGSIHRSQVCPYNSVEFQCARKASFSDTEGQSFGSSEQVSNSSPMLQEFQDERQGKCNGVRASHHGGDIVEHGAKRVDINKVLRDKEEGELIDKGKWLLRENHLLRVSSEHLGMYGNADTTSLDTLPDNNSIDVPYSHFGNLGVGPTMAELSSSELEEMTQPLELKCNYFNLPHGSDSEPFCDDFLDVQNKTCAKERVPNHNTEEKGNHLSERVCTSVTHAFTLAGNKVHPVSDDTIKTQPLPVSNLTHGALQEGDSLDKLYALCGQHCPILTVITQPVSEENRGFAYRKDSDIENSLGFHLWMKIYPYLLQSNKNMFGVKNNRASMRKEFVNATGDPFDLLDFNNMFDMMGKRRKPKRINLMDLEEENNLKKFQLHLKESFCVNCLHASLLAVDAVNSDIQNRSNWTCIFKTVNENNNLLNRFQGSSTNLNQVVRENINCYFSFEALGQAWLLDICQVETSLNIINRNVLEIYFFEGENIFIWEEENQIDLTHLEGSIEQDNL</sequence>
<dbReference type="SUPFAM" id="SSF89837">
    <property type="entry name" value="Doublecortin (DC)"/>
    <property type="match status" value="2"/>
</dbReference>
<keyword evidence="14" id="KW-1185">Reference proteome</keyword>
<dbReference type="PANTHER" id="PTHR23005:SF4">
    <property type="entry name" value="OXYGEN-REGULATED PROTEIN 1"/>
    <property type="match status" value="1"/>
</dbReference>
<evidence type="ECO:0000256" key="10">
    <source>
        <dbReference type="ARBA" id="ARBA00023305"/>
    </source>
</evidence>
<gene>
    <name evidence="15" type="primary">Rp1</name>
</gene>
<evidence type="ECO:0000256" key="11">
    <source>
        <dbReference type="ARBA" id="ARBA00043933"/>
    </source>
</evidence>
<dbReference type="InterPro" id="IPR036572">
    <property type="entry name" value="Doublecortin_dom_sf"/>
</dbReference>
<dbReference type="GO" id="GO:0007601">
    <property type="term" value="P:visual perception"/>
    <property type="evidence" value="ECO:0007669"/>
    <property type="project" value="UniProtKB-KW"/>
</dbReference>
<accession>A0A8B7TR95</accession>
<name>A0A8B7TR95_CASCN</name>
<evidence type="ECO:0000256" key="2">
    <source>
        <dbReference type="ARBA" id="ARBA00004504"/>
    </source>
</evidence>
<dbReference type="FunFam" id="3.10.20.230:FF:000006">
    <property type="entry name" value="Oxygen-regulated protein 1"/>
    <property type="match status" value="1"/>
</dbReference>
<dbReference type="GO" id="GO:0035082">
    <property type="term" value="P:axoneme assembly"/>
    <property type="evidence" value="ECO:0007669"/>
    <property type="project" value="TreeGrafter"/>
</dbReference>
<keyword evidence="3" id="KW-0963">Cytoplasm</keyword>
<dbReference type="GO" id="GO:0060041">
    <property type="term" value="P:retina development in camera-type eye"/>
    <property type="evidence" value="ECO:0007669"/>
    <property type="project" value="TreeGrafter"/>
</dbReference>
<dbReference type="CTD" id="6101"/>
<keyword evidence="5" id="KW-0677">Repeat</keyword>
<evidence type="ECO:0000256" key="13">
    <source>
        <dbReference type="ARBA" id="ARBA00046756"/>
    </source>
</evidence>
<dbReference type="RefSeq" id="XP_020010068.2">
    <property type="nucleotide sequence ID" value="XM_020154479.2"/>
</dbReference>
<evidence type="ECO:0000313" key="15">
    <source>
        <dbReference type="RefSeq" id="XP_020010068.2"/>
    </source>
</evidence>
<proteinExistence type="predicted"/>
<dbReference type="Gene3D" id="3.10.20.230">
    <property type="entry name" value="Doublecortin domain"/>
    <property type="match status" value="2"/>
</dbReference>
<evidence type="ECO:0000256" key="8">
    <source>
        <dbReference type="ARBA" id="ARBA00023212"/>
    </source>
</evidence>
<dbReference type="GO" id="GO:0035556">
    <property type="term" value="P:intracellular signal transduction"/>
    <property type="evidence" value="ECO:0007669"/>
    <property type="project" value="InterPro"/>
</dbReference>
<dbReference type="Proteomes" id="UP001732720">
    <property type="component" value="Chromosome 3"/>
</dbReference>
<dbReference type="InterPro" id="IPR003533">
    <property type="entry name" value="Doublecortin_dom"/>
</dbReference>
<dbReference type="PROSITE" id="PS50309">
    <property type="entry name" value="DC"/>
    <property type="match status" value="2"/>
</dbReference>
<evidence type="ECO:0000313" key="14">
    <source>
        <dbReference type="Proteomes" id="UP001732720"/>
    </source>
</evidence>
<dbReference type="GO" id="GO:0001750">
    <property type="term" value="C:photoreceptor outer segment"/>
    <property type="evidence" value="ECO:0007669"/>
    <property type="project" value="UniProtKB-SubCell"/>
</dbReference>